<name>A0A656PNU6_UNCKA</name>
<comment type="caution">
    <text evidence="1">The sequence shown here is derived from an EMBL/GenBank/DDBJ whole genome shotgun (WGS) entry which is preliminary data.</text>
</comment>
<reference evidence="1 2" key="1">
    <citation type="journal article" date="2018" name="Nat. Biotechnol.">
        <title>A standardized bacterial taxonomy based on genome phylogeny substantially revises the tree of life.</title>
        <authorList>
            <person name="Parks D.H."/>
            <person name="Chuvochina M."/>
            <person name="Waite D.W."/>
            <person name="Rinke C."/>
            <person name="Skarshewski A."/>
            <person name="Chaumeil P.A."/>
            <person name="Hugenholtz P."/>
        </authorList>
    </citation>
    <scope>NUCLEOTIDE SEQUENCE [LARGE SCALE GENOMIC DNA]</scope>
    <source>
        <strain evidence="1">UBA12021</strain>
    </source>
</reference>
<gene>
    <name evidence="1" type="ORF">DIU24_03000</name>
</gene>
<dbReference type="AlphaFoldDB" id="A0A656PNU6"/>
<protein>
    <submittedName>
        <fullName evidence="1">Uncharacterized protein</fullName>
    </submittedName>
</protein>
<organism evidence="1 2">
    <name type="scientific">candidate division WWE3 bacterium</name>
    <dbReference type="NCBI Taxonomy" id="2053526"/>
    <lineage>
        <taxon>Bacteria</taxon>
        <taxon>Katanobacteria</taxon>
    </lineage>
</organism>
<evidence type="ECO:0000313" key="2">
    <source>
        <dbReference type="Proteomes" id="UP000262056"/>
    </source>
</evidence>
<accession>A0A656PNU6</accession>
<evidence type="ECO:0000313" key="1">
    <source>
        <dbReference type="EMBL" id="HCQ40652.1"/>
    </source>
</evidence>
<dbReference type="Proteomes" id="UP000262056">
    <property type="component" value="Unassembled WGS sequence"/>
</dbReference>
<dbReference type="EMBL" id="DQFB01000004">
    <property type="protein sequence ID" value="HCQ40652.1"/>
    <property type="molecule type" value="Genomic_DNA"/>
</dbReference>
<proteinExistence type="predicted"/>
<sequence>MRLFAVIWRDSIREESNKLDVRIALVRNGEPVILCNAQIFREKTRYSKDYFVKTPTLLGGTGQIKATTRGGEEYILRIKFDRRDDSEKEFPCIHRILYAEPSLSF</sequence>